<dbReference type="OrthoDB" id="265776at2759"/>
<evidence type="ECO:0000256" key="4">
    <source>
        <dbReference type="ARBA" id="ARBA00022679"/>
    </source>
</evidence>
<dbReference type="PROSITE" id="PS00518">
    <property type="entry name" value="ZF_RING_1"/>
    <property type="match status" value="1"/>
</dbReference>
<protein>
    <recommendedName>
        <fullName evidence="3">RING-type E3 ubiquitin transferase</fullName>
        <ecNumber evidence="3">2.3.2.27</ecNumber>
    </recommendedName>
</protein>
<dbReference type="PANTHER" id="PTHR23328">
    <property type="entry name" value="RING-TYPE DOMAIN-CONTAINING PROTEIN"/>
    <property type="match status" value="1"/>
</dbReference>
<comment type="catalytic activity">
    <reaction evidence="1">
        <text>S-ubiquitinyl-[E2 ubiquitin-conjugating enzyme]-L-cysteine + [acceptor protein]-L-lysine = [E2 ubiquitin-conjugating enzyme]-L-cysteine + N(6)-ubiquitinyl-[acceptor protein]-L-lysine.</text>
        <dbReference type="EC" id="2.3.2.27"/>
    </reaction>
</comment>
<keyword evidence="8" id="KW-0833">Ubl conjugation pathway</keyword>
<evidence type="ECO:0000256" key="3">
    <source>
        <dbReference type="ARBA" id="ARBA00012483"/>
    </source>
</evidence>
<evidence type="ECO:0000256" key="10">
    <source>
        <dbReference type="ARBA" id="ARBA00023242"/>
    </source>
</evidence>
<dbReference type="GO" id="GO:0061630">
    <property type="term" value="F:ubiquitin protein ligase activity"/>
    <property type="evidence" value="ECO:0007669"/>
    <property type="project" value="UniProtKB-EC"/>
</dbReference>
<evidence type="ECO:0000256" key="7">
    <source>
        <dbReference type="ARBA" id="ARBA00022771"/>
    </source>
</evidence>
<comment type="subcellular location">
    <subcellularLocation>
        <location evidence="2 12">Nucleus</location>
    </subcellularLocation>
</comment>
<evidence type="ECO:0000256" key="9">
    <source>
        <dbReference type="ARBA" id="ARBA00022833"/>
    </source>
</evidence>
<evidence type="ECO:0000256" key="2">
    <source>
        <dbReference type="ARBA" id="ARBA00004123"/>
    </source>
</evidence>
<organism evidence="15 16">
    <name type="scientific">Paramecium sonneborni</name>
    <dbReference type="NCBI Taxonomy" id="65129"/>
    <lineage>
        <taxon>Eukaryota</taxon>
        <taxon>Sar</taxon>
        <taxon>Alveolata</taxon>
        <taxon>Ciliophora</taxon>
        <taxon>Intramacronucleata</taxon>
        <taxon>Oligohymenophorea</taxon>
        <taxon>Peniculida</taxon>
        <taxon>Parameciidae</taxon>
        <taxon>Paramecium</taxon>
    </lineage>
</organism>
<comment type="caution">
    <text evidence="15">The sequence shown here is derived from an EMBL/GenBank/DDBJ whole genome shotgun (WGS) entry which is preliminary data.</text>
</comment>
<dbReference type="InterPro" id="IPR027370">
    <property type="entry name" value="Znf-RING_euk"/>
</dbReference>
<proteinExistence type="predicted"/>
<evidence type="ECO:0000256" key="11">
    <source>
        <dbReference type="PROSITE-ProRule" id="PRU00175"/>
    </source>
</evidence>
<accession>A0A8S1NDQ8</accession>
<evidence type="ECO:0000313" key="16">
    <source>
        <dbReference type="Proteomes" id="UP000692954"/>
    </source>
</evidence>
<keyword evidence="16" id="KW-1185">Reference proteome</keyword>
<feature type="domain" description="RING-type" evidence="13">
    <location>
        <begin position="9"/>
        <end position="50"/>
    </location>
</feature>
<keyword evidence="9" id="KW-0862">Zinc</keyword>
<dbReference type="PANTHER" id="PTHR23328:SF0">
    <property type="entry name" value="RING-TYPE DOMAIN-CONTAINING PROTEIN"/>
    <property type="match status" value="1"/>
</dbReference>
<dbReference type="PROSITE" id="PS51037">
    <property type="entry name" value="YEATS"/>
    <property type="match status" value="1"/>
</dbReference>
<dbReference type="GO" id="GO:0005634">
    <property type="term" value="C:nucleus"/>
    <property type="evidence" value="ECO:0007669"/>
    <property type="project" value="UniProtKB-SubCell"/>
</dbReference>
<reference evidence="15" key="1">
    <citation type="submission" date="2021-01" db="EMBL/GenBank/DDBJ databases">
        <authorList>
            <consortium name="Genoscope - CEA"/>
            <person name="William W."/>
        </authorList>
    </citation>
    <scope>NUCLEOTIDE SEQUENCE</scope>
</reference>
<evidence type="ECO:0000256" key="5">
    <source>
        <dbReference type="ARBA" id="ARBA00022723"/>
    </source>
</evidence>
<evidence type="ECO:0000259" key="14">
    <source>
        <dbReference type="PROSITE" id="PS51037"/>
    </source>
</evidence>
<evidence type="ECO:0000256" key="12">
    <source>
        <dbReference type="PROSITE-ProRule" id="PRU00376"/>
    </source>
</evidence>
<dbReference type="GO" id="GO:0035861">
    <property type="term" value="C:site of double-strand break"/>
    <property type="evidence" value="ECO:0007669"/>
    <property type="project" value="TreeGrafter"/>
</dbReference>
<dbReference type="GO" id="GO:0006302">
    <property type="term" value="P:double-strand break repair"/>
    <property type="evidence" value="ECO:0007669"/>
    <property type="project" value="TreeGrafter"/>
</dbReference>
<dbReference type="GO" id="GO:0031491">
    <property type="term" value="F:nucleosome binding"/>
    <property type="evidence" value="ECO:0007669"/>
    <property type="project" value="TreeGrafter"/>
</dbReference>
<evidence type="ECO:0000259" key="13">
    <source>
        <dbReference type="PROSITE" id="PS50089"/>
    </source>
</evidence>
<dbReference type="Pfam" id="PF13445">
    <property type="entry name" value="zf-RING_UBOX"/>
    <property type="match status" value="1"/>
</dbReference>
<dbReference type="PROSITE" id="PS50089">
    <property type="entry name" value="ZF_RING_2"/>
    <property type="match status" value="1"/>
</dbReference>
<dbReference type="GO" id="GO:0008270">
    <property type="term" value="F:zinc ion binding"/>
    <property type="evidence" value="ECO:0007669"/>
    <property type="project" value="UniProtKB-KW"/>
</dbReference>
<dbReference type="InterPro" id="IPR051657">
    <property type="entry name" value="RNF168/RNF169_E3_ubiq-ligase"/>
</dbReference>
<keyword evidence="10 12" id="KW-0539">Nucleus</keyword>
<evidence type="ECO:0000313" key="15">
    <source>
        <dbReference type="EMBL" id="CAD8089389.1"/>
    </source>
</evidence>
<dbReference type="EMBL" id="CAJJDN010000054">
    <property type="protein sequence ID" value="CAD8089389.1"/>
    <property type="molecule type" value="Genomic_DNA"/>
</dbReference>
<dbReference type="EC" id="2.3.2.27" evidence="3"/>
<evidence type="ECO:0000256" key="6">
    <source>
        <dbReference type="ARBA" id="ARBA00022763"/>
    </source>
</evidence>
<dbReference type="SMART" id="SM00184">
    <property type="entry name" value="RING"/>
    <property type="match status" value="1"/>
</dbReference>
<gene>
    <name evidence="15" type="ORF">PSON_ATCC_30995.1.T0540090</name>
</gene>
<dbReference type="AlphaFoldDB" id="A0A8S1NDQ8"/>
<keyword evidence="6" id="KW-0227">DNA damage</keyword>
<dbReference type="InterPro" id="IPR017907">
    <property type="entry name" value="Znf_RING_CS"/>
</dbReference>
<dbReference type="InterPro" id="IPR001841">
    <property type="entry name" value="Znf_RING"/>
</dbReference>
<dbReference type="Pfam" id="PF03366">
    <property type="entry name" value="YEATS"/>
    <property type="match status" value="1"/>
</dbReference>
<keyword evidence="7 11" id="KW-0863">Zinc-finger</keyword>
<sequence>MISKDNYTCPICLGVFVEPCKLQCQHIFCLSCLLNLVDFNFLQYKCPMCRNEFMNNNSPFQIDQETQILVQTYFKEEFLLRQEEITKIQQQKQNEMRIRVNYGNSYNYLEEEKNNKHLWTVFVNLDYTNIYDQATLNQMKLLDLIESVTFYLDETFDPDQIIIKYPPFQLTRKGWDVFSIPIKIQFKKQYKLNPIEIEHHLVFQNDGILKTQISKINANNIIKQLDEQKQIELQKKQKQVGVKNKQFWKI</sequence>
<dbReference type="InterPro" id="IPR055129">
    <property type="entry name" value="YEATS_dom"/>
</dbReference>
<keyword evidence="5" id="KW-0479">Metal-binding</keyword>
<evidence type="ECO:0000256" key="8">
    <source>
        <dbReference type="ARBA" id="ARBA00022786"/>
    </source>
</evidence>
<dbReference type="Proteomes" id="UP000692954">
    <property type="component" value="Unassembled WGS sequence"/>
</dbReference>
<name>A0A8S1NDQ8_9CILI</name>
<feature type="domain" description="YEATS" evidence="14">
    <location>
        <begin position="90"/>
        <end position="232"/>
    </location>
</feature>
<evidence type="ECO:0000256" key="1">
    <source>
        <dbReference type="ARBA" id="ARBA00000900"/>
    </source>
</evidence>
<keyword evidence="4" id="KW-0808">Transferase</keyword>